<protein>
    <submittedName>
        <fullName evidence="3">Uncharacterized protein</fullName>
    </submittedName>
</protein>
<dbReference type="Proteomes" id="UP000240393">
    <property type="component" value="Segment"/>
</dbReference>
<dbReference type="GeneID" id="30307714"/>
<evidence type="ECO:0000313" key="5">
    <source>
        <dbReference type="Proteomes" id="UP000240393"/>
    </source>
</evidence>
<evidence type="ECO:0000313" key="4">
    <source>
        <dbReference type="Proteomes" id="UP000202784"/>
    </source>
</evidence>
<organism evidence="3 4">
    <name type="scientific">Synechococcus phage S-CAM9</name>
    <dbReference type="NCBI Taxonomy" id="1883369"/>
    <lineage>
        <taxon>Viruses</taxon>
        <taxon>Duplodnaviria</taxon>
        <taxon>Heunggongvirae</taxon>
        <taxon>Uroviricota</taxon>
        <taxon>Caudoviricetes</taxon>
        <taxon>Pantevenvirales</taxon>
        <taxon>Kyanoviridae</taxon>
        <taxon>Kanaloavirus</taxon>
        <taxon>Kanaloavirus scam9</taxon>
    </lineage>
</organism>
<accession>A0A1D8KPX7</accession>
<evidence type="ECO:0000313" key="2">
    <source>
        <dbReference type="EMBL" id="AOV60504.1"/>
    </source>
</evidence>
<dbReference type="EMBL" id="KU686206">
    <property type="protein sequence ID" value="AOV60733.1"/>
    <property type="molecule type" value="Genomic_DNA"/>
</dbReference>
<reference evidence="4 5" key="1">
    <citation type="journal article" date="2016" name="Virology">
        <title>The genomic content and context of auxiliary metabolic genes in marine cyanomyoviruses.</title>
        <authorList>
            <person name="Crummett L.T."/>
            <person name="Puxty R.J."/>
            <person name="Weihe C."/>
            <person name="Marston M.F."/>
            <person name="Martiny J.B."/>
        </authorList>
    </citation>
    <scope>NUCLEOTIDE SEQUENCE [LARGE SCALE GENOMIC DNA]</scope>
    <source>
        <strain evidence="1">0808SB05</strain>
        <strain evidence="2">0908SB82</strain>
        <strain evidence="3">1109NB16</strain>
    </source>
</reference>
<sequence>MNAWSLLYDELYMNDLDWVKSNGGFEYTPMSDDPHKSWEEHYYPEESQTFSISMNEDNMPPWGHSDMEALGKNIELPENKNGFWKYEEDLTMKDIRDYLSGTYKSHYTSQESKTQTLDLIESIGDAEAFCRSNAIKYLSRFGKKNGKSKLDILKAIHYCILLYHFSGLHNAPKDKYETF</sequence>
<name>A0A1D8KPX7_9CAUD</name>
<evidence type="ECO:0000313" key="1">
    <source>
        <dbReference type="EMBL" id="AOV60276.1"/>
    </source>
</evidence>
<dbReference type="EMBL" id="KU686205">
    <property type="protein sequence ID" value="AOV60504.1"/>
    <property type="molecule type" value="Genomic_DNA"/>
</dbReference>
<dbReference type="Proteomes" id="UP000241903">
    <property type="component" value="Segment"/>
</dbReference>
<proteinExistence type="predicted"/>
<dbReference type="RefSeq" id="YP_009322565.1">
    <property type="nucleotide sequence ID" value="NC_031922.1"/>
</dbReference>
<dbReference type="Pfam" id="PF11753">
    <property type="entry name" value="DUF3310"/>
    <property type="match status" value="1"/>
</dbReference>
<gene>
    <name evidence="3" type="ORF">N161109_130</name>
    <name evidence="1" type="ORF">S050808_129</name>
    <name evidence="2" type="ORF">S820908_129</name>
</gene>
<dbReference type="EMBL" id="KU686204">
    <property type="protein sequence ID" value="AOV60276.1"/>
    <property type="molecule type" value="Genomic_DNA"/>
</dbReference>
<dbReference type="InterPro" id="IPR021739">
    <property type="entry name" value="SaV-like"/>
</dbReference>
<dbReference type="Proteomes" id="UP000202784">
    <property type="component" value="Segment"/>
</dbReference>
<dbReference type="KEGG" id="vg:30307714"/>
<keyword evidence="4" id="KW-1185">Reference proteome</keyword>
<dbReference type="OrthoDB" id="23993at10239"/>
<evidence type="ECO:0000313" key="3">
    <source>
        <dbReference type="EMBL" id="AOV60733.1"/>
    </source>
</evidence>